<dbReference type="SUPFAM" id="SSF56112">
    <property type="entry name" value="Protein kinase-like (PK-like)"/>
    <property type="match status" value="1"/>
</dbReference>
<evidence type="ECO:0000259" key="4">
    <source>
        <dbReference type="PROSITE" id="PS50011"/>
    </source>
</evidence>
<dbReference type="PANTHER" id="PTHR24346:SF30">
    <property type="entry name" value="MATERNAL EMBRYONIC LEUCINE ZIPPER KINASE"/>
    <property type="match status" value="1"/>
</dbReference>
<keyword evidence="6" id="KW-0418">Kinase</keyword>
<dbReference type="Proteomes" id="UP000509458">
    <property type="component" value="Chromosome"/>
</dbReference>
<keyword evidence="3" id="KW-0472">Membrane</keyword>
<keyword evidence="3" id="KW-1133">Transmembrane helix</keyword>
<dbReference type="GO" id="GO:0035556">
    <property type="term" value="P:intracellular signal transduction"/>
    <property type="evidence" value="ECO:0007669"/>
    <property type="project" value="TreeGrafter"/>
</dbReference>
<dbReference type="PANTHER" id="PTHR24346">
    <property type="entry name" value="MAP/MICROTUBULE AFFINITY-REGULATING KINASE"/>
    <property type="match status" value="1"/>
</dbReference>
<keyword evidence="3" id="KW-0812">Transmembrane</keyword>
<dbReference type="InterPro" id="IPR036457">
    <property type="entry name" value="PPM-type-like_dom_sf"/>
</dbReference>
<dbReference type="CDD" id="cd14014">
    <property type="entry name" value="STKc_PknB_like"/>
    <property type="match status" value="1"/>
</dbReference>
<keyword evidence="2" id="KW-0067">ATP-binding</keyword>
<evidence type="ECO:0000259" key="5">
    <source>
        <dbReference type="PROSITE" id="PS51746"/>
    </source>
</evidence>
<dbReference type="PROSITE" id="PS51746">
    <property type="entry name" value="PPM_2"/>
    <property type="match status" value="1"/>
</dbReference>
<name>A0A6T9XXE3_ALTMA</name>
<dbReference type="SUPFAM" id="SSF81606">
    <property type="entry name" value="PP2C-like"/>
    <property type="match status" value="1"/>
</dbReference>
<feature type="domain" description="Protein kinase" evidence="4">
    <location>
        <begin position="320"/>
        <end position="608"/>
    </location>
</feature>
<dbReference type="SMART" id="SM00220">
    <property type="entry name" value="S_TKc"/>
    <property type="match status" value="1"/>
</dbReference>
<dbReference type="Gene3D" id="1.10.510.10">
    <property type="entry name" value="Transferase(Phosphotransferase) domain 1"/>
    <property type="match status" value="1"/>
</dbReference>
<dbReference type="PROSITE" id="PS00109">
    <property type="entry name" value="PROTEIN_KINASE_TYR"/>
    <property type="match status" value="1"/>
</dbReference>
<keyword evidence="6" id="KW-0723">Serine/threonine-protein kinase</keyword>
<evidence type="ECO:0000313" key="7">
    <source>
        <dbReference type="Proteomes" id="UP000509458"/>
    </source>
</evidence>
<dbReference type="InterPro" id="IPR000719">
    <property type="entry name" value="Prot_kinase_dom"/>
</dbReference>
<protein>
    <submittedName>
        <fullName evidence="6">Serine/threonine protein kinase</fullName>
    </submittedName>
</protein>
<dbReference type="GO" id="GO:0005524">
    <property type="term" value="F:ATP binding"/>
    <property type="evidence" value="ECO:0007669"/>
    <property type="project" value="UniProtKB-KW"/>
</dbReference>
<dbReference type="GO" id="GO:0005737">
    <property type="term" value="C:cytoplasm"/>
    <property type="evidence" value="ECO:0007669"/>
    <property type="project" value="TreeGrafter"/>
</dbReference>
<dbReference type="Pfam" id="PF00069">
    <property type="entry name" value="Pkinase"/>
    <property type="match status" value="1"/>
</dbReference>
<dbReference type="InterPro" id="IPR001932">
    <property type="entry name" value="PPM-type_phosphatase-like_dom"/>
</dbReference>
<accession>A0A6T9XXE3</accession>
<dbReference type="CDD" id="cd00143">
    <property type="entry name" value="PP2Cc"/>
    <property type="match status" value="1"/>
</dbReference>
<proteinExistence type="predicted"/>
<dbReference type="GO" id="GO:0004674">
    <property type="term" value="F:protein serine/threonine kinase activity"/>
    <property type="evidence" value="ECO:0007669"/>
    <property type="project" value="UniProtKB-KW"/>
</dbReference>
<evidence type="ECO:0000256" key="1">
    <source>
        <dbReference type="ARBA" id="ARBA00022741"/>
    </source>
</evidence>
<sequence length="629" mass="69378">MNMNKQAALKTSNSSLPCTLSVSAFSTTGIKDINQDAYTYHVSSDELNQSSIFIVADGVSSSTVSQVASDFATRQFTKLFNIAPEQWTVKTRAETIIKEINALLYTRTQKSAFCYTPEKGYVCTFSVAIVTGNRLDVFHVGDSQIQVVTSNAKDPILLTRPHRQASDSEPSQTYLANALGVTASIDIDHTSLTLTSPSTIAISTDGVYEFVALPSILNKINNAYTLSENQAALVVHEAFNNGSDDNLTLLLIKVEFGNIDVGSSGDIDGEQSLITATGEIDSNCHGVSNAAGYNDDKLPLKTTGELAFTELKTGDEIDGFNLKRQLYTSARSHVFIATRRTSPVANPYDTVVVKTPATDFSQSPEMLNGFLIENWFLRRVDSPHIVKSPTFTDLGYKNTPTAFYSVSSYVQGQTLAQWSIDNPTPSLEQVRNIVEQVCNGLQAMHRQGILHRDIRPDNIIISELGHCTLIDLGSAALQNAPSLYSDAPIPGAALFAAPEYFLGNVGTERSDLFSLAVLTYYLLCGRYPYHTKLAHCRTFAEQKKLKYETALDPKRRIPTWVDSALKRALHINPDKRYSSLSEFIHSLRYPNPSEHTTYQPLVKRHPLFVYKALILALIVCNLVTLILFN</sequence>
<evidence type="ECO:0000256" key="3">
    <source>
        <dbReference type="SAM" id="Phobius"/>
    </source>
</evidence>
<gene>
    <name evidence="6" type="ORF">ALFOR1_30362</name>
</gene>
<dbReference type="InterPro" id="IPR011009">
    <property type="entry name" value="Kinase-like_dom_sf"/>
</dbReference>
<dbReference type="AlphaFoldDB" id="A0A6T9XXE3"/>
<dbReference type="Pfam" id="PF13672">
    <property type="entry name" value="PP2C_2"/>
    <property type="match status" value="1"/>
</dbReference>
<dbReference type="SMART" id="SM00331">
    <property type="entry name" value="PP2C_SIG"/>
    <property type="match status" value="1"/>
</dbReference>
<feature type="domain" description="PPM-type phosphatase" evidence="5">
    <location>
        <begin position="21"/>
        <end position="254"/>
    </location>
</feature>
<dbReference type="InterPro" id="IPR008266">
    <property type="entry name" value="Tyr_kinase_AS"/>
</dbReference>
<dbReference type="PROSITE" id="PS50011">
    <property type="entry name" value="PROTEIN_KINASE_DOM"/>
    <property type="match status" value="1"/>
</dbReference>
<keyword evidence="6" id="KW-0808">Transferase</keyword>
<reference evidence="6 7" key="1">
    <citation type="submission" date="2020-06" db="EMBL/GenBank/DDBJ databases">
        <authorList>
            <person name="Duchaud E."/>
        </authorList>
    </citation>
    <scope>NUCLEOTIDE SEQUENCE [LARGE SCALE GENOMIC DNA]</scope>
    <source>
        <strain evidence="6">Alteromonas fortis</strain>
    </source>
</reference>
<keyword evidence="1" id="KW-0547">Nucleotide-binding</keyword>
<feature type="transmembrane region" description="Helical" evidence="3">
    <location>
        <begin position="608"/>
        <end position="628"/>
    </location>
</feature>
<dbReference type="SMART" id="SM00332">
    <property type="entry name" value="PP2Cc"/>
    <property type="match status" value="1"/>
</dbReference>
<dbReference type="EMBL" id="LR812090">
    <property type="protein sequence ID" value="CAB9493449.1"/>
    <property type="molecule type" value="Genomic_DNA"/>
</dbReference>
<organism evidence="6 7">
    <name type="scientific">Alteromonas macleodii</name>
    <name type="common">Pseudoalteromonas macleodii</name>
    <dbReference type="NCBI Taxonomy" id="28108"/>
    <lineage>
        <taxon>Bacteria</taxon>
        <taxon>Pseudomonadati</taxon>
        <taxon>Pseudomonadota</taxon>
        <taxon>Gammaproteobacteria</taxon>
        <taxon>Alteromonadales</taxon>
        <taxon>Alteromonadaceae</taxon>
        <taxon>Alteromonas/Salinimonas group</taxon>
        <taxon>Alteromonas</taxon>
    </lineage>
</organism>
<evidence type="ECO:0000313" key="6">
    <source>
        <dbReference type="EMBL" id="CAB9493449.1"/>
    </source>
</evidence>
<dbReference type="Gene3D" id="3.60.40.10">
    <property type="entry name" value="PPM-type phosphatase domain"/>
    <property type="match status" value="1"/>
</dbReference>
<evidence type="ECO:0000256" key="2">
    <source>
        <dbReference type="ARBA" id="ARBA00022840"/>
    </source>
</evidence>